<reference evidence="1" key="1">
    <citation type="submission" date="2019-03" db="EMBL/GenBank/DDBJ databases">
        <authorList>
            <person name="Mank J."/>
            <person name="Almeida P."/>
        </authorList>
    </citation>
    <scope>NUCLEOTIDE SEQUENCE</scope>
    <source>
        <strain evidence="1">78183</strain>
    </source>
</reference>
<name>A0A6N2LUT7_SALVM</name>
<proteinExistence type="predicted"/>
<accession>A0A6N2LUT7</accession>
<protein>
    <submittedName>
        <fullName evidence="1">Uncharacterized protein</fullName>
    </submittedName>
</protein>
<gene>
    <name evidence="1" type="ORF">SVIM_LOCUS281893</name>
</gene>
<evidence type="ECO:0000313" key="1">
    <source>
        <dbReference type="EMBL" id="VFU45183.1"/>
    </source>
</evidence>
<organism evidence="1">
    <name type="scientific">Salix viminalis</name>
    <name type="common">Common osier</name>
    <name type="synonym">Basket willow</name>
    <dbReference type="NCBI Taxonomy" id="40686"/>
    <lineage>
        <taxon>Eukaryota</taxon>
        <taxon>Viridiplantae</taxon>
        <taxon>Streptophyta</taxon>
        <taxon>Embryophyta</taxon>
        <taxon>Tracheophyta</taxon>
        <taxon>Spermatophyta</taxon>
        <taxon>Magnoliopsida</taxon>
        <taxon>eudicotyledons</taxon>
        <taxon>Gunneridae</taxon>
        <taxon>Pentapetalae</taxon>
        <taxon>rosids</taxon>
        <taxon>fabids</taxon>
        <taxon>Malpighiales</taxon>
        <taxon>Salicaceae</taxon>
        <taxon>Saliceae</taxon>
        <taxon>Salix</taxon>
    </lineage>
</organism>
<sequence>MNLKNINLIFKFYPISAAYLYPSSRSTYEDILNFLTKAFEIWWQVQAPFPFLNLALFVEGSRCDLLAPALVQDSAVKAIDWLTSCYWGTSDKLASCLKVKESPEPGSSATKAKHTF</sequence>
<dbReference type="EMBL" id="CAADRP010001619">
    <property type="protein sequence ID" value="VFU45183.1"/>
    <property type="molecule type" value="Genomic_DNA"/>
</dbReference>
<dbReference type="AlphaFoldDB" id="A0A6N2LUT7"/>